<evidence type="ECO:0000313" key="3">
    <source>
        <dbReference type="Proteomes" id="UP000569202"/>
    </source>
</evidence>
<dbReference type="RefSeq" id="WP_171541257.1">
    <property type="nucleotide sequence ID" value="NZ_JABERL010000068.1"/>
</dbReference>
<keyword evidence="1" id="KW-0812">Transmembrane</keyword>
<proteinExistence type="predicted"/>
<dbReference type="Proteomes" id="UP000569202">
    <property type="component" value="Unassembled WGS sequence"/>
</dbReference>
<keyword evidence="1" id="KW-1133">Transmembrane helix</keyword>
<keyword evidence="1" id="KW-0472">Membrane</keyword>
<dbReference type="EMBL" id="JABERL010000068">
    <property type="protein sequence ID" value="NNH79199.1"/>
    <property type="molecule type" value="Genomic_DNA"/>
</dbReference>
<accession>A0A7Y2RIE2</accession>
<reference evidence="2 3" key="1">
    <citation type="submission" date="2020-04" db="EMBL/GenBank/DDBJ databases">
        <title>Acinetobacter Taxon 24.</title>
        <authorList>
            <person name="Nemec A."/>
            <person name="Radolfova-Krizova L."/>
            <person name="Higgins P.G."/>
            <person name="Spanelova P."/>
        </authorList>
    </citation>
    <scope>NUCLEOTIDE SEQUENCE [LARGE SCALE GENOMIC DNA]</scope>
    <source>
        <strain evidence="2 3">ANC 5380</strain>
    </source>
</reference>
<protein>
    <submittedName>
        <fullName evidence="2">Uncharacterized protein</fullName>
    </submittedName>
</protein>
<evidence type="ECO:0000256" key="1">
    <source>
        <dbReference type="SAM" id="Phobius"/>
    </source>
</evidence>
<feature type="transmembrane region" description="Helical" evidence="1">
    <location>
        <begin position="101"/>
        <end position="128"/>
    </location>
</feature>
<feature type="transmembrane region" description="Helical" evidence="1">
    <location>
        <begin position="68"/>
        <end position="94"/>
    </location>
</feature>
<organism evidence="2 3">
    <name type="scientific">Acinetobacter terrae</name>
    <dbReference type="NCBI Taxonomy" id="2731247"/>
    <lineage>
        <taxon>Bacteria</taxon>
        <taxon>Pseudomonadati</taxon>
        <taxon>Pseudomonadota</taxon>
        <taxon>Gammaproteobacteria</taxon>
        <taxon>Moraxellales</taxon>
        <taxon>Moraxellaceae</taxon>
        <taxon>Acinetobacter</taxon>
        <taxon>Acinetobacter Taxon 24</taxon>
    </lineage>
</organism>
<comment type="caution">
    <text evidence="2">The sequence shown here is derived from an EMBL/GenBank/DDBJ whole genome shotgun (WGS) entry which is preliminary data.</text>
</comment>
<gene>
    <name evidence="2" type="ORF">HLH17_16400</name>
</gene>
<sequence length="129" mass="13408">MQLTFSKANISNLISKKTTRLMSYLTLAVFSVIAFAAMNESMAITEADLANEAGTGAENSGTVLNTPVLWVINFLQGTGGLFATVVAFIMTLYAAIIAKSLMGIIIAVGIGIAAVFGPAILMSIFGAII</sequence>
<evidence type="ECO:0000313" key="2">
    <source>
        <dbReference type="EMBL" id="NNH79199.1"/>
    </source>
</evidence>
<name>A0A7Y2RIE2_9GAMM</name>
<feature type="transmembrane region" description="Helical" evidence="1">
    <location>
        <begin position="21"/>
        <end position="38"/>
    </location>
</feature>
<dbReference type="AlphaFoldDB" id="A0A7Y2RIE2"/>